<comment type="similarity">
    <text evidence="1">Belongs to the glycosyl hydrolase 29 family.</text>
</comment>
<dbReference type="STRING" id="1792845.BC343_15945"/>
<feature type="chain" id="PRO_5012504223" description="alpha-L-fucosidase" evidence="6">
    <location>
        <begin position="30"/>
        <end position="711"/>
    </location>
</feature>
<dbReference type="GO" id="GO:0016139">
    <property type="term" value="P:glycoside catabolic process"/>
    <property type="evidence" value="ECO:0007669"/>
    <property type="project" value="TreeGrafter"/>
</dbReference>
<dbReference type="Pfam" id="PF13287">
    <property type="entry name" value="Fn3_assoc"/>
    <property type="match status" value="1"/>
</dbReference>
<evidence type="ECO:0000256" key="4">
    <source>
        <dbReference type="ARBA" id="ARBA00022801"/>
    </source>
</evidence>
<dbReference type="GO" id="GO:0004560">
    <property type="term" value="F:alpha-L-fucosidase activity"/>
    <property type="evidence" value="ECO:0007669"/>
    <property type="project" value="InterPro"/>
</dbReference>
<keyword evidence="9" id="KW-1185">Reference proteome</keyword>
<evidence type="ECO:0000313" key="9">
    <source>
        <dbReference type="Proteomes" id="UP000189739"/>
    </source>
</evidence>
<dbReference type="InterPro" id="IPR000421">
    <property type="entry name" value="FA58C"/>
</dbReference>
<dbReference type="InterPro" id="IPR017853">
    <property type="entry name" value="GH"/>
</dbReference>
<dbReference type="InterPro" id="IPR000933">
    <property type="entry name" value="Glyco_hydro_29"/>
</dbReference>
<comment type="caution">
    <text evidence="8">The sequence shown here is derived from an EMBL/GenBank/DDBJ whole genome shotgun (WGS) entry which is preliminary data.</text>
</comment>
<evidence type="ECO:0000256" key="2">
    <source>
        <dbReference type="ARBA" id="ARBA00012662"/>
    </source>
</evidence>
<sequence>MVETLNAGLKKLSVLCVATGFAINSFAQAPPKPYGALPNKAQLNWHEMGMYCIIHFGVDTYTNKEWGYGDEDPAIVNPTKFDAMQIVGAAKAGGFKGVVIVAKHHDGLAIWPTKTTEHNITKTSWKNGKGDMVKEYKLACQKLGMQLGLYCSPWDRNNPYYGTPKYLEIYRAQIKELYTNYGPIFISWHDGANGGDGYYGGKREERKIDRTTYYDWDNTWAMIRKWQPNAAIFGDIGADVRWVGNEEGEAGKTSWATYAPQAPDAGKKPSNGYSKYWEATEGTRSGNWMPAECDVPLRPGWFYHASQNEQVKTPYQLLDLYYKSVGRGADLDLGLSPNRDGLLDDNDVASLKQFGALLKQTFAVNLLKGASFTASNIRGNSKAKFGPAFLTDADRYSYWATDDAVKTPSLVADMHTARTFNVIRLRENIKLGQRINSIAVDAYLNGEWKEIATATSIGANRLIRLPQNITASKVRLRVTGAEACVALSDFGLFKEPAHLTAPGISRDKKGMVTIATDAPVSSIRYTTDGTAPTALSPVYQNSFALANGGTVKAVSFEGNKASELSTKAFGLSKEGWKVLATSAQADTKPEYAIDEDANSNWNTLPKDSLATAAFPQEIAIDMGAEQTIKSFTYLPRQDKKTGGIADRYIFYTSADGQTWQQVAVGEFSNIQANPIEQTVPLAKAVQARYFKFSVLHVTKGNGLAVAELGVN</sequence>
<proteinExistence type="inferred from homology"/>
<feature type="signal peptide" evidence="6">
    <location>
        <begin position="1"/>
        <end position="29"/>
    </location>
</feature>
<keyword evidence="4" id="KW-0378">Hydrolase</keyword>
<dbReference type="SUPFAM" id="SSF49785">
    <property type="entry name" value="Galactose-binding domain-like"/>
    <property type="match status" value="2"/>
</dbReference>
<evidence type="ECO:0000256" key="3">
    <source>
        <dbReference type="ARBA" id="ARBA00022729"/>
    </source>
</evidence>
<dbReference type="EC" id="3.2.1.51" evidence="2"/>
<dbReference type="AlphaFoldDB" id="A0A1S9P7V1"/>
<dbReference type="GO" id="GO:0005764">
    <property type="term" value="C:lysosome"/>
    <property type="evidence" value="ECO:0007669"/>
    <property type="project" value="TreeGrafter"/>
</dbReference>
<dbReference type="InterPro" id="IPR008979">
    <property type="entry name" value="Galactose-bd-like_sf"/>
</dbReference>
<dbReference type="Proteomes" id="UP000189739">
    <property type="component" value="Unassembled WGS sequence"/>
</dbReference>
<dbReference type="SMART" id="SM00812">
    <property type="entry name" value="Alpha_L_fucos"/>
    <property type="match status" value="1"/>
</dbReference>
<dbReference type="Gene3D" id="2.60.120.260">
    <property type="entry name" value="Galactose-binding domain-like"/>
    <property type="match status" value="2"/>
</dbReference>
<gene>
    <name evidence="8" type="ORF">BC343_15945</name>
</gene>
<dbReference type="InterPro" id="IPR057739">
    <property type="entry name" value="Glyco_hydro_29_N"/>
</dbReference>
<keyword evidence="3 6" id="KW-0732">Signal</keyword>
<dbReference type="Pfam" id="PF01120">
    <property type="entry name" value="Alpha_L_fucos"/>
    <property type="match status" value="1"/>
</dbReference>
<dbReference type="OrthoDB" id="107551at2"/>
<feature type="domain" description="F5/8 type C" evidence="7">
    <location>
        <begin position="564"/>
        <end position="711"/>
    </location>
</feature>
<evidence type="ECO:0000259" key="7">
    <source>
        <dbReference type="PROSITE" id="PS50022"/>
    </source>
</evidence>
<evidence type="ECO:0000256" key="5">
    <source>
        <dbReference type="ARBA" id="ARBA00023295"/>
    </source>
</evidence>
<keyword evidence="5" id="KW-0326">Glycosidase</keyword>
<organism evidence="8 9">
    <name type="scientific">Mucilaginibacter pedocola</name>
    <dbReference type="NCBI Taxonomy" id="1792845"/>
    <lineage>
        <taxon>Bacteria</taxon>
        <taxon>Pseudomonadati</taxon>
        <taxon>Bacteroidota</taxon>
        <taxon>Sphingobacteriia</taxon>
        <taxon>Sphingobacteriales</taxon>
        <taxon>Sphingobacteriaceae</taxon>
        <taxon>Mucilaginibacter</taxon>
    </lineage>
</organism>
<reference evidence="8 9" key="1">
    <citation type="submission" date="2016-07" db="EMBL/GenBank/DDBJ databases">
        <title>Genomic analysis of zinc-resistant bacterium Mucilaginibacter pedocola TBZ30.</title>
        <authorList>
            <person name="Huang J."/>
            <person name="Tang J."/>
        </authorList>
    </citation>
    <scope>NUCLEOTIDE SEQUENCE [LARGE SCALE GENOMIC DNA]</scope>
    <source>
        <strain evidence="8 9">TBZ30</strain>
    </source>
</reference>
<dbReference type="SUPFAM" id="SSF51445">
    <property type="entry name" value="(Trans)glycosidases"/>
    <property type="match status" value="1"/>
</dbReference>
<dbReference type="Pfam" id="PF00754">
    <property type="entry name" value="F5_F8_type_C"/>
    <property type="match status" value="2"/>
</dbReference>
<dbReference type="PROSITE" id="PS50022">
    <property type="entry name" value="FA58C_3"/>
    <property type="match status" value="1"/>
</dbReference>
<dbReference type="InterPro" id="IPR026876">
    <property type="entry name" value="Fn3_assoc_repeat"/>
</dbReference>
<dbReference type="RefSeq" id="WP_143822371.1">
    <property type="nucleotide sequence ID" value="NZ_MBTF01000037.1"/>
</dbReference>
<dbReference type="PANTHER" id="PTHR10030:SF37">
    <property type="entry name" value="ALPHA-L-FUCOSIDASE-RELATED"/>
    <property type="match status" value="1"/>
</dbReference>
<dbReference type="PANTHER" id="PTHR10030">
    <property type="entry name" value="ALPHA-L-FUCOSIDASE"/>
    <property type="match status" value="1"/>
</dbReference>
<name>A0A1S9P7V1_9SPHI</name>
<dbReference type="EMBL" id="MBTF01000037">
    <property type="protein sequence ID" value="OOQ57026.1"/>
    <property type="molecule type" value="Genomic_DNA"/>
</dbReference>
<dbReference type="GO" id="GO:0006004">
    <property type="term" value="P:fucose metabolic process"/>
    <property type="evidence" value="ECO:0007669"/>
    <property type="project" value="TreeGrafter"/>
</dbReference>
<evidence type="ECO:0000313" key="8">
    <source>
        <dbReference type="EMBL" id="OOQ57026.1"/>
    </source>
</evidence>
<dbReference type="Gene3D" id="3.20.20.80">
    <property type="entry name" value="Glycosidases"/>
    <property type="match status" value="1"/>
</dbReference>
<protein>
    <recommendedName>
        <fullName evidence="2">alpha-L-fucosidase</fullName>
        <ecNumber evidence="2">3.2.1.51</ecNumber>
    </recommendedName>
</protein>
<accession>A0A1S9P7V1</accession>
<evidence type="ECO:0000256" key="1">
    <source>
        <dbReference type="ARBA" id="ARBA00007951"/>
    </source>
</evidence>
<evidence type="ECO:0000256" key="6">
    <source>
        <dbReference type="SAM" id="SignalP"/>
    </source>
</evidence>